<dbReference type="Proteomes" id="UP001472677">
    <property type="component" value="Unassembled WGS sequence"/>
</dbReference>
<evidence type="ECO:0000259" key="1">
    <source>
        <dbReference type="Pfam" id="PF13456"/>
    </source>
</evidence>
<sequence>MDYFMILFSTSGVAEGVYASHVLFLPLSAVDLVDLNRPVSDEEIKRVVLAMSPLKAPEVEGVECCYVWGVLRDAKGKWIMGFAKRINNCFILDSELWRIFEGLLLAWSLLIRCLMVETDSLEAYWLIMESAASSGGSTLLPYIVDLIARLWEIQVRHVCRGSNNLADRVAKLALEEDFLCHRYLDPPSSCYDVLLAEAALAEGGVDG</sequence>
<evidence type="ECO:0000313" key="3">
    <source>
        <dbReference type="Proteomes" id="UP001472677"/>
    </source>
</evidence>
<dbReference type="InterPro" id="IPR044730">
    <property type="entry name" value="RNase_H-like_dom_plant"/>
</dbReference>
<dbReference type="PANTHER" id="PTHR47723">
    <property type="entry name" value="OS05G0353850 PROTEIN"/>
    <property type="match status" value="1"/>
</dbReference>
<dbReference type="EMBL" id="JBBPBM010000001">
    <property type="protein sequence ID" value="KAK8600555.1"/>
    <property type="molecule type" value="Genomic_DNA"/>
</dbReference>
<dbReference type="InterPro" id="IPR002156">
    <property type="entry name" value="RNaseH_domain"/>
</dbReference>
<keyword evidence="3" id="KW-1185">Reference proteome</keyword>
<protein>
    <recommendedName>
        <fullName evidence="1">RNase H type-1 domain-containing protein</fullName>
    </recommendedName>
</protein>
<comment type="caution">
    <text evidence="2">The sequence shown here is derived from an EMBL/GenBank/DDBJ whole genome shotgun (WGS) entry which is preliminary data.</text>
</comment>
<dbReference type="Pfam" id="PF13456">
    <property type="entry name" value="RVT_3"/>
    <property type="match status" value="1"/>
</dbReference>
<dbReference type="CDD" id="cd06222">
    <property type="entry name" value="RNase_H_like"/>
    <property type="match status" value="1"/>
</dbReference>
<dbReference type="InterPro" id="IPR053151">
    <property type="entry name" value="RNase_H-like"/>
</dbReference>
<organism evidence="2 3">
    <name type="scientific">Hibiscus sabdariffa</name>
    <name type="common">roselle</name>
    <dbReference type="NCBI Taxonomy" id="183260"/>
    <lineage>
        <taxon>Eukaryota</taxon>
        <taxon>Viridiplantae</taxon>
        <taxon>Streptophyta</taxon>
        <taxon>Embryophyta</taxon>
        <taxon>Tracheophyta</taxon>
        <taxon>Spermatophyta</taxon>
        <taxon>Magnoliopsida</taxon>
        <taxon>eudicotyledons</taxon>
        <taxon>Gunneridae</taxon>
        <taxon>Pentapetalae</taxon>
        <taxon>rosids</taxon>
        <taxon>malvids</taxon>
        <taxon>Malvales</taxon>
        <taxon>Malvaceae</taxon>
        <taxon>Malvoideae</taxon>
        <taxon>Hibiscus</taxon>
    </lineage>
</organism>
<dbReference type="PANTHER" id="PTHR47723:SF13">
    <property type="entry name" value="PUTATIVE-RELATED"/>
    <property type="match status" value="1"/>
</dbReference>
<name>A0ABR2GCV9_9ROSI</name>
<reference evidence="2 3" key="1">
    <citation type="journal article" date="2024" name="G3 (Bethesda)">
        <title>Genome assembly of Hibiscus sabdariffa L. provides insights into metabolisms of medicinal natural products.</title>
        <authorList>
            <person name="Kim T."/>
        </authorList>
    </citation>
    <scope>NUCLEOTIDE SEQUENCE [LARGE SCALE GENOMIC DNA]</scope>
    <source>
        <strain evidence="2">TK-2024</strain>
        <tissue evidence="2">Old leaves</tissue>
    </source>
</reference>
<gene>
    <name evidence="2" type="ORF">V6N12_050408</name>
</gene>
<evidence type="ECO:0000313" key="2">
    <source>
        <dbReference type="EMBL" id="KAK8600555.1"/>
    </source>
</evidence>
<dbReference type="Gene3D" id="3.30.420.10">
    <property type="entry name" value="Ribonuclease H-like superfamily/Ribonuclease H"/>
    <property type="match status" value="1"/>
</dbReference>
<dbReference type="SUPFAM" id="SSF53098">
    <property type="entry name" value="Ribonuclease H-like"/>
    <property type="match status" value="1"/>
</dbReference>
<proteinExistence type="predicted"/>
<accession>A0ABR2GCV9</accession>
<dbReference type="InterPro" id="IPR012337">
    <property type="entry name" value="RNaseH-like_sf"/>
</dbReference>
<feature type="domain" description="RNase H type-1" evidence="1">
    <location>
        <begin position="69"/>
        <end position="173"/>
    </location>
</feature>
<dbReference type="InterPro" id="IPR036397">
    <property type="entry name" value="RNaseH_sf"/>
</dbReference>